<feature type="transmembrane region" description="Helical" evidence="1">
    <location>
        <begin position="27"/>
        <end position="46"/>
    </location>
</feature>
<dbReference type="Proteomes" id="UP001177744">
    <property type="component" value="Unassembled WGS sequence"/>
</dbReference>
<keyword evidence="3" id="KW-1185">Reference proteome</keyword>
<dbReference type="AlphaFoldDB" id="A0AA40LLI7"/>
<name>A0AA40LLI7_CNENI</name>
<gene>
    <name evidence="2" type="ORF">QTO34_003798</name>
</gene>
<reference evidence="2" key="1">
    <citation type="submission" date="2023-06" db="EMBL/GenBank/DDBJ databases">
        <title>Reference genome for the Northern bat (Eptesicus nilssonii), a most northern bat species.</title>
        <authorList>
            <person name="Laine V.N."/>
            <person name="Pulliainen A.T."/>
            <person name="Lilley T.M."/>
        </authorList>
    </citation>
    <scope>NUCLEOTIDE SEQUENCE</scope>
    <source>
        <strain evidence="2">BLF_Eptnil</strain>
        <tissue evidence="2">Kidney</tissue>
    </source>
</reference>
<evidence type="ECO:0000256" key="1">
    <source>
        <dbReference type="SAM" id="Phobius"/>
    </source>
</evidence>
<evidence type="ECO:0000313" key="3">
    <source>
        <dbReference type="Proteomes" id="UP001177744"/>
    </source>
</evidence>
<organism evidence="2 3">
    <name type="scientific">Cnephaeus nilssonii</name>
    <name type="common">Northern bat</name>
    <name type="synonym">Eptesicus nilssonii</name>
    <dbReference type="NCBI Taxonomy" id="3371016"/>
    <lineage>
        <taxon>Eukaryota</taxon>
        <taxon>Metazoa</taxon>
        <taxon>Chordata</taxon>
        <taxon>Craniata</taxon>
        <taxon>Vertebrata</taxon>
        <taxon>Euteleostomi</taxon>
        <taxon>Mammalia</taxon>
        <taxon>Eutheria</taxon>
        <taxon>Laurasiatheria</taxon>
        <taxon>Chiroptera</taxon>
        <taxon>Yangochiroptera</taxon>
        <taxon>Vespertilionidae</taxon>
        <taxon>Cnephaeus</taxon>
    </lineage>
</organism>
<keyword evidence="1" id="KW-0812">Transmembrane</keyword>
<proteinExistence type="predicted"/>
<feature type="transmembrane region" description="Helical" evidence="1">
    <location>
        <begin position="80"/>
        <end position="99"/>
    </location>
</feature>
<sequence>MATAAVAGVTIVFYSLASDKSGYYRAPAAVVWLHCALFLLMEFFMAQIYKQIKVKSVETDSCPGPYLCLIWGTMEKCMSIYIPITLFFMTILFCLGIFMH</sequence>
<comment type="caution">
    <text evidence="2">The sequence shown here is derived from an EMBL/GenBank/DDBJ whole genome shotgun (WGS) entry which is preliminary data.</text>
</comment>
<accession>A0AA40LLI7</accession>
<protein>
    <submittedName>
        <fullName evidence="2">Uncharacterized protein</fullName>
    </submittedName>
</protein>
<keyword evidence="1" id="KW-0472">Membrane</keyword>
<evidence type="ECO:0000313" key="2">
    <source>
        <dbReference type="EMBL" id="KAK1335998.1"/>
    </source>
</evidence>
<keyword evidence="1" id="KW-1133">Transmembrane helix</keyword>
<dbReference type="EMBL" id="JAULJE010000013">
    <property type="protein sequence ID" value="KAK1335998.1"/>
    <property type="molecule type" value="Genomic_DNA"/>
</dbReference>